<name>A0AAN7Z6F2_9PEZI</name>
<protein>
    <submittedName>
        <fullName evidence="1">Uncharacterized protein</fullName>
    </submittedName>
</protein>
<keyword evidence="2" id="KW-1185">Reference proteome</keyword>
<comment type="caution">
    <text evidence="1">The sequence shown here is derived from an EMBL/GenBank/DDBJ whole genome shotgun (WGS) entry which is preliminary data.</text>
</comment>
<dbReference type="Proteomes" id="UP001305414">
    <property type="component" value="Unassembled WGS sequence"/>
</dbReference>
<evidence type="ECO:0000313" key="2">
    <source>
        <dbReference type="Proteomes" id="UP001305414"/>
    </source>
</evidence>
<proteinExistence type="predicted"/>
<gene>
    <name evidence="1" type="ORF">RRF57_004403</name>
</gene>
<sequence>MSAAGKNVESSLAHAERVRENALALAIEQRRAAEAVAAMAAEESRRATTAAVSRAAADTKLAQACVLEGQLSAKAAQIEGLEIRIAEASNRGDGEKNKSGEDRGVDIRAHDLEAVERLEAEMALLARKIETLRFEADEELARGLADEWAGYK</sequence>
<organism evidence="1 2">
    <name type="scientific">Xylaria bambusicola</name>
    <dbReference type="NCBI Taxonomy" id="326684"/>
    <lineage>
        <taxon>Eukaryota</taxon>
        <taxon>Fungi</taxon>
        <taxon>Dikarya</taxon>
        <taxon>Ascomycota</taxon>
        <taxon>Pezizomycotina</taxon>
        <taxon>Sordariomycetes</taxon>
        <taxon>Xylariomycetidae</taxon>
        <taxon>Xylariales</taxon>
        <taxon>Xylariaceae</taxon>
        <taxon>Xylaria</taxon>
    </lineage>
</organism>
<dbReference type="EMBL" id="JAWHQM010000009">
    <property type="protein sequence ID" value="KAK5628688.1"/>
    <property type="molecule type" value="Genomic_DNA"/>
</dbReference>
<evidence type="ECO:0000313" key="1">
    <source>
        <dbReference type="EMBL" id="KAK5628688.1"/>
    </source>
</evidence>
<reference evidence="1 2" key="1">
    <citation type="submission" date="2023-10" db="EMBL/GenBank/DDBJ databases">
        <title>Draft genome sequence of Xylaria bambusicola isolate GMP-LS, the root and basal stem rot pathogen of sugarcane in Indonesia.</title>
        <authorList>
            <person name="Selvaraj P."/>
            <person name="Muralishankar V."/>
            <person name="Muruganantham S."/>
            <person name="Sp S."/>
            <person name="Haryani S."/>
            <person name="Lau K.J.X."/>
            <person name="Naqvi N.I."/>
        </authorList>
    </citation>
    <scope>NUCLEOTIDE SEQUENCE [LARGE SCALE GENOMIC DNA]</scope>
    <source>
        <strain evidence="1">GMP-LS</strain>
    </source>
</reference>
<dbReference type="AlphaFoldDB" id="A0AAN7Z6F2"/>
<accession>A0AAN7Z6F2</accession>